<reference evidence="1" key="1">
    <citation type="journal article" date="2011" name="Nat. Biotechnol.">
        <title>Genome sequencing and comparison of two nonhuman primate animal models, the cynomolgus and Chinese rhesus macaques.</title>
        <authorList>
            <person name="Yan G."/>
            <person name="Zhang G."/>
            <person name="Fang X."/>
            <person name="Zhang Y."/>
            <person name="Li C."/>
            <person name="Ling F."/>
            <person name="Cooper D.N."/>
            <person name="Li Q."/>
            <person name="Li Y."/>
            <person name="van Gool A.J."/>
            <person name="Du H."/>
            <person name="Chen J."/>
            <person name="Chen R."/>
            <person name="Zhang P."/>
            <person name="Huang Z."/>
            <person name="Thompson J.R."/>
            <person name="Meng Y."/>
            <person name="Bai Y."/>
            <person name="Wang J."/>
            <person name="Zhuo M."/>
            <person name="Wang T."/>
            <person name="Huang Y."/>
            <person name="Wei L."/>
            <person name="Li J."/>
            <person name="Wang Z."/>
            <person name="Hu H."/>
            <person name="Yang P."/>
            <person name="Le L."/>
            <person name="Stenson P.D."/>
            <person name="Li B."/>
            <person name="Liu X."/>
            <person name="Ball E.V."/>
            <person name="An N."/>
            <person name="Huang Q."/>
            <person name="Zhang Y."/>
            <person name="Fan W."/>
            <person name="Zhang X."/>
            <person name="Li Y."/>
            <person name="Wang W."/>
            <person name="Katze M.G."/>
            <person name="Su B."/>
            <person name="Nielsen R."/>
            <person name="Yang H."/>
            <person name="Wang J."/>
            <person name="Wang X."/>
            <person name="Wang J."/>
        </authorList>
    </citation>
    <scope>NUCLEOTIDE SEQUENCE [LARGE SCALE GENOMIC DNA]</scope>
    <source>
        <strain evidence="1">CR-5</strain>
    </source>
</reference>
<protein>
    <submittedName>
        <fullName evidence="1">Uncharacterized protein</fullName>
    </submittedName>
</protein>
<accession>G7MUL7</accession>
<dbReference type="AlphaFoldDB" id="G7MUL7"/>
<organism evidence="1">
    <name type="scientific">Macaca mulatta</name>
    <name type="common">Rhesus macaque</name>
    <dbReference type="NCBI Taxonomy" id="9544"/>
    <lineage>
        <taxon>Eukaryota</taxon>
        <taxon>Metazoa</taxon>
        <taxon>Chordata</taxon>
        <taxon>Craniata</taxon>
        <taxon>Vertebrata</taxon>
        <taxon>Euteleostomi</taxon>
        <taxon>Mammalia</taxon>
        <taxon>Eutheria</taxon>
        <taxon>Euarchontoglires</taxon>
        <taxon>Primates</taxon>
        <taxon>Haplorrhini</taxon>
        <taxon>Catarrhini</taxon>
        <taxon>Cercopithecidae</taxon>
        <taxon>Cercopithecinae</taxon>
        <taxon>Macaca</taxon>
    </lineage>
</organism>
<sequence length="102" mass="10972">DLPLCFKKEEDPSSNSVESPGGCYAKCKKRQEGQMLHDLIPMDPATATSFLTEGIGLDFYQVSLLLGFLCLLSQDTRNMCTCPRCAGRSAEPPSAASPALLS</sequence>
<feature type="non-terminal residue" evidence="1">
    <location>
        <position position="102"/>
    </location>
</feature>
<proteinExistence type="predicted"/>
<name>G7MUL7_MACMU</name>
<evidence type="ECO:0000313" key="1">
    <source>
        <dbReference type="EMBL" id="EHH26384.1"/>
    </source>
</evidence>
<dbReference type="EMBL" id="CM001258">
    <property type="protein sequence ID" value="EHH26384.1"/>
    <property type="molecule type" value="Genomic_DNA"/>
</dbReference>
<dbReference type="Proteomes" id="UP000013456">
    <property type="component" value="Chromosome 6"/>
</dbReference>
<feature type="non-terminal residue" evidence="1">
    <location>
        <position position="1"/>
    </location>
</feature>
<gene>
    <name evidence="1" type="ORF">EGK_16343</name>
</gene>